<evidence type="ECO:0000313" key="2">
    <source>
        <dbReference type="Proteomes" id="UP000266975"/>
    </source>
</evidence>
<protein>
    <submittedName>
        <fullName evidence="1">Uncharacterized protein</fullName>
    </submittedName>
</protein>
<dbReference type="EMBL" id="PTJO01000007">
    <property type="protein sequence ID" value="RNE48050.1"/>
    <property type="molecule type" value="Genomic_DNA"/>
</dbReference>
<accession>A0A3M8K4M6</accession>
<comment type="caution">
    <text evidence="1">The sequence shown here is derived from an EMBL/GenBank/DDBJ whole genome shotgun (WGS) entry which is preliminary data.</text>
</comment>
<dbReference type="Proteomes" id="UP000266975">
    <property type="component" value="Unassembled WGS sequence"/>
</dbReference>
<organism evidence="1 2">
    <name type="scientific">Corynebacterium alimapuense</name>
    <dbReference type="NCBI Taxonomy" id="1576874"/>
    <lineage>
        <taxon>Bacteria</taxon>
        <taxon>Bacillati</taxon>
        <taxon>Actinomycetota</taxon>
        <taxon>Actinomycetes</taxon>
        <taxon>Mycobacteriales</taxon>
        <taxon>Corynebacteriaceae</taxon>
        <taxon>Corynebacterium</taxon>
    </lineage>
</organism>
<evidence type="ECO:0000313" key="1">
    <source>
        <dbReference type="EMBL" id="RNE48050.1"/>
    </source>
</evidence>
<keyword evidence="2" id="KW-1185">Reference proteome</keyword>
<gene>
    <name evidence="1" type="ORF">C5L39_10455</name>
</gene>
<proteinExistence type="predicted"/>
<dbReference type="AlphaFoldDB" id="A0A3M8K4M6"/>
<sequence>MKRLTAWGGAVIGSMGGFDCLRGRVVITAKRKMVPGGYGWLRIRQEIPTSCNQDQNKDADEKVHGSRSPHHGYWRVWF</sequence>
<name>A0A3M8K4M6_9CORY</name>
<reference evidence="1 2" key="1">
    <citation type="submission" date="2018-02" db="EMBL/GenBank/DDBJ databases">
        <title>Corynebacterium alimpuense sp. nov., a marine obligate actinomycete isolated from sediments of Valparaiso bay, Chile.</title>
        <authorList>
            <person name="Claverias F."/>
            <person name="Gonzales-Siles L."/>
            <person name="Salva-Serra F."/>
            <person name="Inganaes E."/>
            <person name="Molin K."/>
            <person name="Cumsille A."/>
            <person name="Undabarrena A."/>
            <person name="Couve E."/>
            <person name="Moore E.R.B."/>
            <person name="Gomila M."/>
            <person name="Camara B."/>
        </authorList>
    </citation>
    <scope>NUCLEOTIDE SEQUENCE [LARGE SCALE GENOMIC DNA]</scope>
    <source>
        <strain evidence="1 2">CCUG 69366</strain>
    </source>
</reference>